<sequence length="201" mass="22186">MDPTAINWAERQAAALIPFDVVSGRPVSPGPTTGIRHGRNRVGHWGEQPCADAFVTAATSDGVRWLLMVERRDGLGWALPGGYMDEGETPLDAARRELLEETTLEVTASYWTTGEPRWVPDPRASDEAWMVTVVSRAHLGAYPPGRLPPIVGSDDARRAAWIRANTYDALTAHLDGTFRGVVFPAHRDLLKTELFKEDQSR</sequence>
<dbReference type="InterPro" id="IPR015797">
    <property type="entry name" value="NUDIX_hydrolase-like_dom_sf"/>
</dbReference>
<evidence type="ECO:0000256" key="1">
    <source>
        <dbReference type="ARBA" id="ARBA00005582"/>
    </source>
</evidence>
<name>A0A2W2FBV0_9ACTN</name>
<evidence type="ECO:0000313" key="6">
    <source>
        <dbReference type="Proteomes" id="UP000248924"/>
    </source>
</evidence>
<proteinExistence type="inferred from homology"/>
<gene>
    <name evidence="5" type="ORF">C1I95_24635</name>
</gene>
<evidence type="ECO:0000256" key="3">
    <source>
        <dbReference type="RuleBase" id="RU003476"/>
    </source>
</evidence>
<dbReference type="PANTHER" id="PTHR43736">
    <property type="entry name" value="ADP-RIBOSE PYROPHOSPHATASE"/>
    <property type="match status" value="1"/>
</dbReference>
<dbReference type="PANTHER" id="PTHR43736:SF1">
    <property type="entry name" value="DIHYDRONEOPTERIN TRIPHOSPHATE DIPHOSPHATASE"/>
    <property type="match status" value="1"/>
</dbReference>
<dbReference type="InterPro" id="IPR020476">
    <property type="entry name" value="Nudix_hydrolase"/>
</dbReference>
<reference evidence="5 6" key="1">
    <citation type="submission" date="2018-01" db="EMBL/GenBank/DDBJ databases">
        <title>Draft genome sequence of Jishengella sp. NA12.</title>
        <authorList>
            <person name="Sahin N."/>
            <person name="Ay H."/>
            <person name="Saygin H."/>
        </authorList>
    </citation>
    <scope>NUCLEOTIDE SEQUENCE [LARGE SCALE GENOMIC DNA]</scope>
    <source>
        <strain evidence="5 6">NA12</strain>
    </source>
</reference>
<feature type="domain" description="Nudix hydrolase" evidence="4">
    <location>
        <begin position="49"/>
        <end position="184"/>
    </location>
</feature>
<dbReference type="PROSITE" id="PS51462">
    <property type="entry name" value="NUDIX"/>
    <property type="match status" value="1"/>
</dbReference>
<accession>A0A2W2FBV0</accession>
<dbReference type="PROSITE" id="PS00893">
    <property type="entry name" value="NUDIX_BOX"/>
    <property type="match status" value="1"/>
</dbReference>
<dbReference type="OrthoDB" id="9761969at2"/>
<dbReference type="SUPFAM" id="SSF55811">
    <property type="entry name" value="Nudix"/>
    <property type="match status" value="1"/>
</dbReference>
<evidence type="ECO:0000259" key="4">
    <source>
        <dbReference type="PROSITE" id="PS51462"/>
    </source>
</evidence>
<dbReference type="EMBL" id="POTY01000191">
    <property type="protein sequence ID" value="PZG13004.1"/>
    <property type="molecule type" value="Genomic_DNA"/>
</dbReference>
<dbReference type="PRINTS" id="PR00502">
    <property type="entry name" value="NUDIXFAMILY"/>
</dbReference>
<dbReference type="Pfam" id="PF00293">
    <property type="entry name" value="NUDIX"/>
    <property type="match status" value="1"/>
</dbReference>
<dbReference type="Gene3D" id="3.90.79.10">
    <property type="entry name" value="Nucleoside Triphosphate Pyrophosphohydrolase"/>
    <property type="match status" value="1"/>
</dbReference>
<evidence type="ECO:0000313" key="5">
    <source>
        <dbReference type="EMBL" id="PZG13004.1"/>
    </source>
</evidence>
<protein>
    <submittedName>
        <fullName evidence="5">NUDIX hydrolase</fullName>
    </submittedName>
</protein>
<dbReference type="InterPro" id="IPR000086">
    <property type="entry name" value="NUDIX_hydrolase_dom"/>
</dbReference>
<comment type="similarity">
    <text evidence="1 3">Belongs to the Nudix hydrolase family.</text>
</comment>
<dbReference type="Proteomes" id="UP000248924">
    <property type="component" value="Unassembled WGS sequence"/>
</dbReference>
<dbReference type="GO" id="GO:0016787">
    <property type="term" value="F:hydrolase activity"/>
    <property type="evidence" value="ECO:0007669"/>
    <property type="project" value="UniProtKB-KW"/>
</dbReference>
<dbReference type="InterPro" id="IPR020084">
    <property type="entry name" value="NUDIX_hydrolase_CS"/>
</dbReference>
<dbReference type="AlphaFoldDB" id="A0A2W2FBV0"/>
<comment type="caution">
    <text evidence="5">The sequence shown here is derived from an EMBL/GenBank/DDBJ whole genome shotgun (WGS) entry which is preliminary data.</text>
</comment>
<keyword evidence="6" id="KW-1185">Reference proteome</keyword>
<organism evidence="5 6">
    <name type="scientific">Micromonospora craterilacus</name>
    <dbReference type="NCBI Taxonomy" id="1655439"/>
    <lineage>
        <taxon>Bacteria</taxon>
        <taxon>Bacillati</taxon>
        <taxon>Actinomycetota</taxon>
        <taxon>Actinomycetes</taxon>
        <taxon>Micromonosporales</taxon>
        <taxon>Micromonosporaceae</taxon>
        <taxon>Micromonospora</taxon>
    </lineage>
</organism>
<evidence type="ECO:0000256" key="2">
    <source>
        <dbReference type="ARBA" id="ARBA00022801"/>
    </source>
</evidence>
<keyword evidence="2 3" id="KW-0378">Hydrolase</keyword>